<reference evidence="1" key="1">
    <citation type="submission" date="2020-12" db="EMBL/GenBank/DDBJ databases">
        <title>Clostridium thailandense sp. nov., a novel acetogenic bacterium isolated from peat land soil in Thailand.</title>
        <authorList>
            <person name="Chaikitkaew S."/>
            <person name="Birkeland N.K."/>
        </authorList>
    </citation>
    <scope>NUCLEOTIDE SEQUENCE</scope>
    <source>
        <strain evidence="1">PL3</strain>
    </source>
</reference>
<proteinExistence type="predicted"/>
<evidence type="ECO:0000313" key="2">
    <source>
        <dbReference type="Proteomes" id="UP000694308"/>
    </source>
</evidence>
<organism evidence="1 2">
    <name type="scientific">Clostridium thailandense</name>
    <dbReference type="NCBI Taxonomy" id="2794346"/>
    <lineage>
        <taxon>Bacteria</taxon>
        <taxon>Bacillati</taxon>
        <taxon>Bacillota</taxon>
        <taxon>Clostridia</taxon>
        <taxon>Eubacteriales</taxon>
        <taxon>Clostridiaceae</taxon>
        <taxon>Clostridium</taxon>
    </lineage>
</organism>
<gene>
    <name evidence="1" type="ORF">I6U48_20660</name>
</gene>
<keyword evidence="2" id="KW-1185">Reference proteome</keyword>
<comment type="caution">
    <text evidence="1">The sequence shown here is derived from an EMBL/GenBank/DDBJ whole genome shotgun (WGS) entry which is preliminary data.</text>
</comment>
<sequence length="202" mass="23139">MDKRKKRTFLLVFLTISIFSLSYYICINKLKTIGIRNNNYKMNSSNKDKEMGSLATNSNNDLIVARDSTILFKVQYSKSGDVIVEKEESVGSLAGKKKDDVEAIYKNDGYEVQSINSSQVVLMKKVDSYAPNKYVLGIKDGYVAIYKTDKDGNMFIENEKRDITDIKIDKLKQADIQLLNKGDKYFQCDTREDAEARLEDYE</sequence>
<dbReference type="EMBL" id="JAEEGC010000118">
    <property type="protein sequence ID" value="MBV7275315.1"/>
    <property type="molecule type" value="Genomic_DNA"/>
</dbReference>
<name>A0A949WSL6_9CLOT</name>
<dbReference type="AlphaFoldDB" id="A0A949WSL6"/>
<dbReference type="RefSeq" id="WP_218322367.1">
    <property type="nucleotide sequence ID" value="NZ_JAEEGC010000118.1"/>
</dbReference>
<protein>
    <recommendedName>
        <fullName evidence="3">Bypass of forespore C C-terminal domain-containing protein</fullName>
    </recommendedName>
</protein>
<evidence type="ECO:0000313" key="1">
    <source>
        <dbReference type="EMBL" id="MBV7275315.1"/>
    </source>
</evidence>
<evidence type="ECO:0008006" key="3">
    <source>
        <dbReference type="Google" id="ProtNLM"/>
    </source>
</evidence>
<dbReference type="Proteomes" id="UP000694308">
    <property type="component" value="Unassembled WGS sequence"/>
</dbReference>
<accession>A0A949WSL6</accession>